<organism evidence="1 2">
    <name type="scientific">Moraxella nasicaprae</name>
    <dbReference type="NCBI Taxonomy" id="2904122"/>
    <lineage>
        <taxon>Bacteria</taxon>
        <taxon>Pseudomonadati</taxon>
        <taxon>Pseudomonadota</taxon>
        <taxon>Gammaproteobacteria</taxon>
        <taxon>Moraxellales</taxon>
        <taxon>Moraxellaceae</taxon>
        <taxon>Moraxella</taxon>
    </lineage>
</organism>
<proteinExistence type="predicted"/>
<reference evidence="1" key="1">
    <citation type="submission" date="2021-12" db="EMBL/GenBank/DDBJ databases">
        <title>taxonomy of Moraxella sp. ZY201224.</title>
        <authorList>
            <person name="Li F."/>
        </authorList>
    </citation>
    <scope>NUCLEOTIDE SEQUENCE</scope>
    <source>
        <strain evidence="1">ZY201224</strain>
    </source>
</reference>
<evidence type="ECO:0000313" key="2">
    <source>
        <dbReference type="Proteomes" id="UP001063782"/>
    </source>
</evidence>
<dbReference type="InterPro" id="IPR013433">
    <property type="entry name" value="PHA_gran_rgn"/>
</dbReference>
<sequence>MSDILIEKQHQFDFLTARQYAKQWLAEAESQFGLTANYVEGVEQDTASISKAGVDAKATLTADKIVFEANLGFFAKPLKGAISAGINEGLQKYFS</sequence>
<protein>
    <submittedName>
        <fullName evidence="1">Polyhydroxyalkanoic acid system family protein</fullName>
    </submittedName>
</protein>
<accession>A0ABY6F524</accession>
<dbReference type="Pfam" id="PF09650">
    <property type="entry name" value="PHA_gran_rgn"/>
    <property type="match status" value="1"/>
</dbReference>
<dbReference type="RefSeq" id="WP_263076699.1">
    <property type="nucleotide sequence ID" value="NZ_CP089977.1"/>
</dbReference>
<name>A0ABY6F524_9GAMM</name>
<gene>
    <name evidence="1" type="ORF">LU297_01735</name>
</gene>
<dbReference type="Proteomes" id="UP001063782">
    <property type="component" value="Chromosome"/>
</dbReference>
<keyword evidence="2" id="KW-1185">Reference proteome</keyword>
<dbReference type="EMBL" id="CP089977">
    <property type="protein sequence ID" value="UXZ05199.1"/>
    <property type="molecule type" value="Genomic_DNA"/>
</dbReference>
<evidence type="ECO:0000313" key="1">
    <source>
        <dbReference type="EMBL" id="UXZ05199.1"/>
    </source>
</evidence>